<proteinExistence type="predicted"/>
<evidence type="ECO:0000313" key="1">
    <source>
        <dbReference type="EMBL" id="ARC51859.1"/>
    </source>
</evidence>
<dbReference type="EMBL" id="CP020452">
    <property type="protein sequence ID" value="ARC51859.1"/>
    <property type="molecule type" value="Genomic_DNA"/>
</dbReference>
<dbReference type="RefSeq" id="WP_080614330.1">
    <property type="nucleotide sequence ID" value="NZ_CP020452.2"/>
</dbReference>
<keyword evidence="2" id="KW-1185">Reference proteome</keyword>
<organism evidence="1 2">
    <name type="scientific">Neisseria mucosa</name>
    <dbReference type="NCBI Taxonomy" id="488"/>
    <lineage>
        <taxon>Bacteria</taxon>
        <taxon>Pseudomonadati</taxon>
        <taxon>Pseudomonadota</taxon>
        <taxon>Betaproteobacteria</taxon>
        <taxon>Neisseriales</taxon>
        <taxon>Neisseriaceae</taxon>
        <taxon>Neisseria</taxon>
    </lineage>
</organism>
<evidence type="ECO:0000313" key="2">
    <source>
        <dbReference type="Proteomes" id="UP000191272"/>
    </source>
</evidence>
<reference evidence="2" key="1">
    <citation type="submission" date="2017-03" db="EMBL/GenBank/DDBJ databases">
        <title>FDA dAtabase for Regulatory Grade micrObial Sequences (FDA-ARGOS): Supporting development and validation of Infectious Disease Dx tests.</title>
        <authorList>
            <person name="Campos J."/>
            <person name="Goldberg B."/>
            <person name="Tallon L."/>
            <person name="Sadzewicz L."/>
            <person name="Sengamalay N."/>
            <person name="Ott S."/>
            <person name="Godinez A."/>
            <person name="Nagaraj S."/>
            <person name="Vyas G."/>
            <person name="Aluvathingal J."/>
            <person name="Nadendla S."/>
            <person name="Geyer C."/>
            <person name="Nandy P."/>
            <person name="Hobson J."/>
            <person name="Sichtig H."/>
        </authorList>
    </citation>
    <scope>NUCLEOTIDE SEQUENCE [LARGE SCALE GENOMIC DNA]</scope>
    <source>
        <strain evidence="2">FDAARGOS_260</strain>
    </source>
</reference>
<dbReference type="Proteomes" id="UP000191272">
    <property type="component" value="Chromosome"/>
</dbReference>
<accession>A0ABN4YAX8</accession>
<protein>
    <submittedName>
        <fullName evidence="1">Uncharacterized protein</fullName>
    </submittedName>
</protein>
<gene>
    <name evidence="1" type="ORF">A6J88_12155</name>
</gene>
<sequence length="240" mass="27353">MSKADVDELLKDIEEQLISIKKYKKITKVKLKSILENLRSSLEYMAQDINSALSKNALSKKGKRIYFPYGDTKEKFEQSIDRNLQAIQSEYPALYDCIEHLQPHKNNGDKWLVDMCRMTNDAKHKGLLEVKNKGNDHVVLSSGGIPIFGFVDCEDSFMVGPRICVRKDGSLTDQGMIGEYHIDGENVEVIEENNPLVDFSIVEKKKLVIDGKTPIEVIPFLEKCFNKISQFSTDVYTQLK</sequence>
<name>A0ABN4YAX8_NEIMU</name>